<evidence type="ECO:0000256" key="1">
    <source>
        <dbReference type="SAM" id="MobiDB-lite"/>
    </source>
</evidence>
<protein>
    <recommendedName>
        <fullName evidence="2">DUF5899 domain-containing protein</fullName>
    </recommendedName>
</protein>
<feature type="domain" description="DUF5899" evidence="2">
    <location>
        <begin position="181"/>
        <end position="221"/>
    </location>
</feature>
<dbReference type="EMBL" id="MN739392">
    <property type="protein sequence ID" value="QHT02344.1"/>
    <property type="molecule type" value="Genomic_DNA"/>
</dbReference>
<accession>A0A6C0CFF6</accession>
<name>A0A6C0CFF6_9ZZZZ</name>
<evidence type="ECO:0000313" key="3">
    <source>
        <dbReference type="EMBL" id="QHT02344.1"/>
    </source>
</evidence>
<organism evidence="3">
    <name type="scientific">viral metagenome</name>
    <dbReference type="NCBI Taxonomy" id="1070528"/>
    <lineage>
        <taxon>unclassified sequences</taxon>
        <taxon>metagenomes</taxon>
        <taxon>organismal metagenomes</taxon>
    </lineage>
</organism>
<feature type="region of interest" description="Disordered" evidence="1">
    <location>
        <begin position="1"/>
        <end position="23"/>
    </location>
</feature>
<proteinExistence type="predicted"/>
<feature type="compositionally biased region" description="Gly residues" evidence="1">
    <location>
        <begin position="85"/>
        <end position="98"/>
    </location>
</feature>
<sequence>MDLYSNNTNNNIRNVNNNTQSVNNDIPSMNNIYSSSYWDKVKADEQARSNKLYEKAKSPFETGIVAKPSYADMFARIDAEDSGMTGNGNGGGNGGGNGENFVSSLTGERINKGDFSHNNMTPFLRKNVTQNTNIENMSSVFDTKTGNNQFWQKKQEVPCLFKPEMNAGGNVCSMKNNDDFLKSRINNSSRVNNFFPIEKIRVGPGINKGYDAAPSGGFHQMDTADYAKPRTLDDLRSKINQKETYFEIPMQAPPKGIEQRGVITAFDKNRPDTNYEVTPDMWLKTTGAIMKDAERPAENVRPTARPEFHIEYKGAAKYGENSPGQGIENDYGKNAIMLYDNERMTTETRTVVSNVSSLVKAIVAPIMDALKYTMKEYTVEAERAVGNPSIQIPSKATTYDPDNHIMKTTVKETTIHDSETINLTGFKETYTALTDDAKTTVKETILYDSETVNLTGNKETYSTITDNAKTTVKETTIHDSDTINLTGNKETYTALTDSAKTTVKETMIHDTNVANIKGEKGVGYIMFDENDAKKTLRQTLPKIDSVRNIGGTTYKVTLYNPDLVAKTTMKETMIVGKSANGFLGGILEGLFGGYMSANVELKNTHKQFISDTNEYGIAGAGAGADFRQTDRTADENAEIDGTREGIMMSAGYTPNPGNVNINADPADIEMTTKKPFENSIAARGTGNVGMIYQSSPVFDNCSITKMPEKSNAFSNRLDSDLLEPMTTNEFAIRINPIKKGCKV</sequence>
<dbReference type="AlphaFoldDB" id="A0A6C0CFF6"/>
<dbReference type="InterPro" id="IPR045418">
    <property type="entry name" value="P2_DUF5899"/>
</dbReference>
<evidence type="ECO:0000259" key="2">
    <source>
        <dbReference type="Pfam" id="PF19251"/>
    </source>
</evidence>
<dbReference type="Pfam" id="PF19251">
    <property type="entry name" value="DUF5899"/>
    <property type="match status" value="1"/>
</dbReference>
<reference evidence="3" key="1">
    <citation type="journal article" date="2020" name="Nature">
        <title>Giant virus diversity and host interactions through global metagenomics.</title>
        <authorList>
            <person name="Schulz F."/>
            <person name="Roux S."/>
            <person name="Paez-Espino D."/>
            <person name="Jungbluth S."/>
            <person name="Walsh D.A."/>
            <person name="Denef V.J."/>
            <person name="McMahon K.D."/>
            <person name="Konstantinidis K.T."/>
            <person name="Eloe-Fadrosh E.A."/>
            <person name="Kyrpides N.C."/>
            <person name="Woyke T."/>
        </authorList>
    </citation>
    <scope>NUCLEOTIDE SEQUENCE</scope>
    <source>
        <strain evidence="3">GVMAG-M-3300020565-3</strain>
    </source>
</reference>
<feature type="region of interest" description="Disordered" evidence="1">
    <location>
        <begin position="82"/>
        <end position="104"/>
    </location>
</feature>